<name>H3ZMB4_THELN</name>
<proteinExistence type="predicted"/>
<evidence type="ECO:0000313" key="1">
    <source>
        <dbReference type="EMBL" id="EHR78899.1"/>
    </source>
</evidence>
<dbReference type="PaxDb" id="523849-OCC_07174"/>
<dbReference type="EMBL" id="CP006670">
    <property type="protein sequence ID" value="EHR78899.1"/>
    <property type="molecule type" value="Genomic_DNA"/>
</dbReference>
<protein>
    <submittedName>
        <fullName evidence="1">Uncharacterized protein</fullName>
    </submittedName>
</protein>
<organism evidence="1 2">
    <name type="scientific">Thermococcus litoralis (strain ATCC 51850 / DSM 5473 / JCM 8560 / NS-C)</name>
    <dbReference type="NCBI Taxonomy" id="523849"/>
    <lineage>
        <taxon>Archaea</taxon>
        <taxon>Methanobacteriati</taxon>
        <taxon>Methanobacteriota</taxon>
        <taxon>Thermococci</taxon>
        <taxon>Thermococcales</taxon>
        <taxon>Thermococcaceae</taxon>
        <taxon>Thermococcus</taxon>
    </lineage>
</organism>
<dbReference type="PROSITE" id="PS51257">
    <property type="entry name" value="PROKAR_LIPOPROTEIN"/>
    <property type="match status" value="1"/>
</dbReference>
<dbReference type="Proteomes" id="UP000015502">
    <property type="component" value="Chromosome"/>
</dbReference>
<dbReference type="RefSeq" id="WP_004067826.1">
    <property type="nucleotide sequence ID" value="NC_022084.1"/>
</dbReference>
<dbReference type="GeneID" id="16550674"/>
<dbReference type="HOGENOM" id="CLU_1178173_0_0_2"/>
<dbReference type="STRING" id="523849.OCC_07174"/>
<gene>
    <name evidence="1" type="ORF">OCC_07174</name>
</gene>
<evidence type="ECO:0000313" key="2">
    <source>
        <dbReference type="Proteomes" id="UP000015502"/>
    </source>
</evidence>
<dbReference type="OrthoDB" id="381828at2157"/>
<reference evidence="1 2" key="1">
    <citation type="journal article" date="2012" name="J. Bacteriol.">
        <title>Genome sequence of the model hyperthermophilic archaeon Thermococcus litoralis NS-C.</title>
        <authorList>
            <person name="Gardner A.F."/>
            <person name="Kumar S."/>
            <person name="Perler F.B."/>
        </authorList>
    </citation>
    <scope>NUCLEOTIDE SEQUENCE [LARGE SCALE GENOMIC DNA]</scope>
    <source>
        <strain evidence="2">ATCC 51850 / DSM 5473 / JCM 8560 / NS-C</strain>
    </source>
</reference>
<accession>H3ZMB4</accession>
<dbReference type="KEGG" id="tlt:OCC_07174"/>
<sequence>MKKLIFPLLLVFFFSGCLFYERAPTTDEIVEAIKKVGEYQYQAHISEIEDSRLMFIQNITGGMSLERNEGFEEWKTYSPNGELREIYRVAVFDGKYHSYRFRRDEEGVLENVTEEYPLEELVSTENTTSFLKDYFGWPLMTLSVFLKNGTAEFVGRKDELYVFTIRYNRKEEDKDYVYIWNSTGELWVNGTLPVRFLVNITTTTIESNSNRTKTAISLVELSLSYSYLTPEWIKK</sequence>
<keyword evidence="2" id="KW-1185">Reference proteome</keyword>
<dbReference type="AlphaFoldDB" id="H3ZMB4"/>